<dbReference type="Proteomes" id="UP000746612">
    <property type="component" value="Unassembled WGS sequence"/>
</dbReference>
<dbReference type="AlphaFoldDB" id="A0A4E9E685"/>
<protein>
    <submittedName>
        <fullName evidence="2">Uncharacterized protein</fullName>
    </submittedName>
</protein>
<name>A0A4E9E685_GIBZA</name>
<evidence type="ECO:0000313" key="1">
    <source>
        <dbReference type="EMBL" id="CAG1994516.1"/>
    </source>
</evidence>
<sequence>MARALSPIDESPVTSKPDAPYLLVREASKVRIRGPVKPRNESTTLMSMSMGRQSNAFYLCRRHILATVKRIKCRVALHRDYLYLNLHKCKADKQCCLLFRNQPIQAQDQLQRPISYENVLGLPRNRDPS</sequence>
<evidence type="ECO:0000313" key="2">
    <source>
        <dbReference type="EMBL" id="VIO54761.1"/>
    </source>
</evidence>
<proteinExistence type="predicted"/>
<dbReference type="EMBL" id="CAJPIJ010000158">
    <property type="protein sequence ID" value="CAG1994516.1"/>
    <property type="molecule type" value="Genomic_DNA"/>
</dbReference>
<reference evidence="1" key="2">
    <citation type="submission" date="2021-03" db="EMBL/GenBank/DDBJ databases">
        <authorList>
            <person name="Alouane T."/>
            <person name="Langin T."/>
            <person name="Bonhomme L."/>
        </authorList>
    </citation>
    <scope>NUCLEOTIDE SEQUENCE</scope>
    <source>
        <strain evidence="1">MDC_Fg202</strain>
    </source>
</reference>
<accession>A0A4E9E685</accession>
<organism evidence="2">
    <name type="scientific">Gibberella zeae</name>
    <name type="common">Wheat head blight fungus</name>
    <name type="synonym">Fusarium graminearum</name>
    <dbReference type="NCBI Taxonomy" id="5518"/>
    <lineage>
        <taxon>Eukaryota</taxon>
        <taxon>Fungi</taxon>
        <taxon>Dikarya</taxon>
        <taxon>Ascomycota</taxon>
        <taxon>Pezizomycotina</taxon>
        <taxon>Sordariomycetes</taxon>
        <taxon>Hypocreomycetidae</taxon>
        <taxon>Hypocreales</taxon>
        <taxon>Nectriaceae</taxon>
        <taxon>Fusarium</taxon>
    </lineage>
</organism>
<gene>
    <name evidence="2" type="ORF">FUG_LOCUS133259</name>
    <name evidence="1" type="ORF">MDCFG202_LOCUS389460</name>
</gene>
<dbReference type="EMBL" id="CAAKMV010000110">
    <property type="protein sequence ID" value="VIO54761.1"/>
    <property type="molecule type" value="Genomic_DNA"/>
</dbReference>
<reference evidence="2" key="1">
    <citation type="submission" date="2019-04" db="EMBL/GenBank/DDBJ databases">
        <authorList>
            <person name="Melise S."/>
            <person name="Noan J."/>
            <person name="Okalmin O."/>
        </authorList>
    </citation>
    <scope>NUCLEOTIDE SEQUENCE</scope>
    <source>
        <strain evidence="2">FN9</strain>
    </source>
</reference>